<evidence type="ECO:0000313" key="9">
    <source>
        <dbReference type="Proteomes" id="UP000198688"/>
    </source>
</evidence>
<evidence type="ECO:0000256" key="7">
    <source>
        <dbReference type="SAM" id="MobiDB-lite"/>
    </source>
</evidence>
<evidence type="ECO:0000256" key="1">
    <source>
        <dbReference type="ARBA" id="ARBA00022980"/>
    </source>
</evidence>
<organism evidence="8 9">
    <name type="scientific">Actinoplanes derwentensis</name>
    <dbReference type="NCBI Taxonomy" id="113562"/>
    <lineage>
        <taxon>Bacteria</taxon>
        <taxon>Bacillati</taxon>
        <taxon>Actinomycetota</taxon>
        <taxon>Actinomycetes</taxon>
        <taxon>Micromonosporales</taxon>
        <taxon>Micromonosporaceae</taxon>
        <taxon>Actinoplanes</taxon>
    </lineage>
</organism>
<dbReference type="SMART" id="SM01387">
    <property type="entry name" value="Ribosomal_S15"/>
    <property type="match status" value="1"/>
</dbReference>
<evidence type="ECO:0000313" key="8">
    <source>
        <dbReference type="EMBL" id="SDT77851.1"/>
    </source>
</evidence>
<feature type="region of interest" description="Disordered" evidence="7">
    <location>
        <begin position="1"/>
        <end position="24"/>
    </location>
</feature>
<dbReference type="EMBL" id="LT629758">
    <property type="protein sequence ID" value="SDT77851.1"/>
    <property type="molecule type" value="Genomic_DNA"/>
</dbReference>
<sequence>MALDQETKNKIMGEYATKDGDTGSPEVQVAMLTKRIADLTEHLKLHKHDHHSRRGLLLLVGQRRRLLNYVQKKDIARYRTLIERLGLRR</sequence>
<dbReference type="PROSITE" id="PS00362">
    <property type="entry name" value="RIBOSOMAL_S15"/>
    <property type="match status" value="1"/>
</dbReference>
<evidence type="ECO:0000256" key="3">
    <source>
        <dbReference type="ARBA" id="ARBA00064542"/>
    </source>
</evidence>
<dbReference type="PANTHER" id="PTHR23321:SF26">
    <property type="entry name" value="SMALL RIBOSOMAL SUBUNIT PROTEIN US15M"/>
    <property type="match status" value="1"/>
</dbReference>
<dbReference type="HAMAP" id="MF_01343_B">
    <property type="entry name" value="Ribosomal_uS15_B"/>
    <property type="match status" value="1"/>
</dbReference>
<dbReference type="Pfam" id="PF00312">
    <property type="entry name" value="Ribosomal_S15"/>
    <property type="match status" value="1"/>
</dbReference>
<dbReference type="AlphaFoldDB" id="A0A1H2D540"/>
<name>A0A1H2D540_9ACTN</name>
<comment type="subunit">
    <text evidence="3 4">Part of the 30S ribosomal subunit. Forms a bridge to the 50S subunit in the 70S ribosome, contacting the 23S rRNA.</text>
</comment>
<dbReference type="Gene3D" id="1.10.287.10">
    <property type="entry name" value="S15/NS1, RNA-binding"/>
    <property type="match status" value="1"/>
</dbReference>
<keyword evidence="4 6" id="KW-0694">RNA-binding</keyword>
<dbReference type="Gene3D" id="6.10.250.3130">
    <property type="match status" value="1"/>
</dbReference>
<dbReference type="GO" id="GO:0019843">
    <property type="term" value="F:rRNA binding"/>
    <property type="evidence" value="ECO:0007669"/>
    <property type="project" value="UniProtKB-UniRule"/>
</dbReference>
<keyword evidence="2 4" id="KW-0687">Ribonucleoprotein</keyword>
<dbReference type="InterPro" id="IPR009068">
    <property type="entry name" value="uS15_NS1_RNA-bd_sf"/>
</dbReference>
<accession>A0A1H2D540</accession>
<comment type="function">
    <text evidence="4 6">One of the primary rRNA binding proteins, it binds directly to 16S rRNA where it helps nucleate assembly of the platform of the 30S subunit by binding and bridging several RNA helices of the 16S rRNA.</text>
</comment>
<comment type="similarity">
    <text evidence="4 5">Belongs to the universal ribosomal protein uS15 family.</text>
</comment>
<gene>
    <name evidence="4" type="primary">rpsO</name>
    <name evidence="8" type="ORF">SAMN04489716_8129</name>
</gene>
<dbReference type="InterPro" id="IPR000589">
    <property type="entry name" value="Ribosomal_uS15"/>
</dbReference>
<keyword evidence="9" id="KW-1185">Reference proteome</keyword>
<dbReference type="NCBIfam" id="TIGR00952">
    <property type="entry name" value="S15_bact"/>
    <property type="match status" value="1"/>
</dbReference>
<dbReference type="PANTHER" id="PTHR23321">
    <property type="entry name" value="RIBOSOMAL PROTEIN S15, BACTERIAL AND ORGANELLAR"/>
    <property type="match status" value="1"/>
</dbReference>
<keyword evidence="1 4" id="KW-0689">Ribosomal protein</keyword>
<evidence type="ECO:0000256" key="5">
    <source>
        <dbReference type="RuleBase" id="RU003919"/>
    </source>
</evidence>
<dbReference type="GO" id="GO:0006412">
    <property type="term" value="P:translation"/>
    <property type="evidence" value="ECO:0007669"/>
    <property type="project" value="UniProtKB-UniRule"/>
</dbReference>
<dbReference type="SUPFAM" id="SSF47060">
    <property type="entry name" value="S15/NS1 RNA-binding domain"/>
    <property type="match status" value="1"/>
</dbReference>
<dbReference type="RefSeq" id="WP_092553700.1">
    <property type="nucleotide sequence ID" value="NZ_BOMJ01000022.1"/>
</dbReference>
<keyword evidence="4 6" id="KW-0699">rRNA-binding</keyword>
<reference evidence="8 9" key="1">
    <citation type="submission" date="2016-10" db="EMBL/GenBank/DDBJ databases">
        <authorList>
            <person name="de Groot N.N."/>
        </authorList>
    </citation>
    <scope>NUCLEOTIDE SEQUENCE [LARGE SCALE GENOMIC DNA]</scope>
    <source>
        <strain evidence="8 9">DSM 43941</strain>
    </source>
</reference>
<dbReference type="FunFam" id="1.10.287.10:FF:000002">
    <property type="entry name" value="30S ribosomal protein S15"/>
    <property type="match status" value="1"/>
</dbReference>
<comment type="function">
    <text evidence="4">Forms an intersubunit bridge (bridge B4) with the 23S rRNA of the 50S subunit in the ribosome.</text>
</comment>
<dbReference type="OrthoDB" id="9799262at2"/>
<feature type="compositionally biased region" description="Basic and acidic residues" evidence="7">
    <location>
        <begin position="1"/>
        <end position="21"/>
    </location>
</feature>
<evidence type="ECO:0000256" key="2">
    <source>
        <dbReference type="ARBA" id="ARBA00023274"/>
    </source>
</evidence>
<proteinExistence type="inferred from homology"/>
<dbReference type="InterPro" id="IPR005290">
    <property type="entry name" value="Ribosomal_uS15_bac-type"/>
</dbReference>
<evidence type="ECO:0000256" key="4">
    <source>
        <dbReference type="HAMAP-Rule" id="MF_01343"/>
    </source>
</evidence>
<dbReference type="GO" id="GO:0003735">
    <property type="term" value="F:structural constituent of ribosome"/>
    <property type="evidence" value="ECO:0007669"/>
    <property type="project" value="InterPro"/>
</dbReference>
<evidence type="ECO:0000256" key="6">
    <source>
        <dbReference type="RuleBase" id="RU004524"/>
    </source>
</evidence>
<protein>
    <recommendedName>
        <fullName evidence="4">Small ribosomal subunit protein uS15</fullName>
    </recommendedName>
</protein>
<dbReference type="STRING" id="113562.SAMN04489716_8129"/>
<dbReference type="CDD" id="cd00353">
    <property type="entry name" value="Ribosomal_S15p_S13e"/>
    <property type="match status" value="1"/>
</dbReference>
<dbReference type="Proteomes" id="UP000198688">
    <property type="component" value="Chromosome I"/>
</dbReference>
<dbReference type="GO" id="GO:0022627">
    <property type="term" value="C:cytosolic small ribosomal subunit"/>
    <property type="evidence" value="ECO:0007669"/>
    <property type="project" value="TreeGrafter"/>
</dbReference>